<name>A0A699IKD8_TANCI</name>
<accession>A0A699IKD8</accession>
<sequence>MNHGVLDLGGRNNNHRKKINTDTCTNSVSYSDRILNDGTPRVDIAKKVVSPSVVEETVVKEKLSHVVNTTVLGSKQQLPMQDSTSASNASGKSLYANVTGTGEMKNLKKTSQTPNGFPVDQKMEFKSIKQVYQRVSKKPTANTSVNKKKNVDSAKEVSIQATNSSGSSFWNVDASSPSTTLVIEKIDKIEKLIIEGEVTLMDDEGKPFEKSLLEQWTESYENGDYGYEPYDDDMYEGQDIPEKLQAICDILDIAVRGRRKK</sequence>
<feature type="region of interest" description="Disordered" evidence="1">
    <location>
        <begin position="1"/>
        <end position="20"/>
    </location>
</feature>
<evidence type="ECO:0000256" key="1">
    <source>
        <dbReference type="SAM" id="MobiDB-lite"/>
    </source>
</evidence>
<protein>
    <submittedName>
        <fullName evidence="2">Uncharacterized protein</fullName>
    </submittedName>
</protein>
<dbReference type="AlphaFoldDB" id="A0A699IKD8"/>
<proteinExistence type="predicted"/>
<gene>
    <name evidence="2" type="ORF">Tci_528590</name>
</gene>
<evidence type="ECO:0000313" key="2">
    <source>
        <dbReference type="EMBL" id="GEZ56617.1"/>
    </source>
</evidence>
<organism evidence="2">
    <name type="scientific">Tanacetum cinerariifolium</name>
    <name type="common">Dalmatian daisy</name>
    <name type="synonym">Chrysanthemum cinerariifolium</name>
    <dbReference type="NCBI Taxonomy" id="118510"/>
    <lineage>
        <taxon>Eukaryota</taxon>
        <taxon>Viridiplantae</taxon>
        <taxon>Streptophyta</taxon>
        <taxon>Embryophyta</taxon>
        <taxon>Tracheophyta</taxon>
        <taxon>Spermatophyta</taxon>
        <taxon>Magnoliopsida</taxon>
        <taxon>eudicotyledons</taxon>
        <taxon>Gunneridae</taxon>
        <taxon>Pentapetalae</taxon>
        <taxon>asterids</taxon>
        <taxon>campanulids</taxon>
        <taxon>Asterales</taxon>
        <taxon>Asteraceae</taxon>
        <taxon>Asteroideae</taxon>
        <taxon>Anthemideae</taxon>
        <taxon>Anthemidinae</taxon>
        <taxon>Tanacetum</taxon>
    </lineage>
</organism>
<dbReference type="EMBL" id="BKCJ010294614">
    <property type="protein sequence ID" value="GEZ56617.1"/>
    <property type="molecule type" value="Genomic_DNA"/>
</dbReference>
<reference evidence="2" key="1">
    <citation type="journal article" date="2019" name="Sci. Rep.">
        <title>Draft genome of Tanacetum cinerariifolium, the natural source of mosquito coil.</title>
        <authorList>
            <person name="Yamashiro T."/>
            <person name="Shiraishi A."/>
            <person name="Satake H."/>
            <person name="Nakayama K."/>
        </authorList>
    </citation>
    <scope>NUCLEOTIDE SEQUENCE</scope>
</reference>
<comment type="caution">
    <text evidence="2">The sequence shown here is derived from an EMBL/GenBank/DDBJ whole genome shotgun (WGS) entry which is preliminary data.</text>
</comment>